<evidence type="ECO:0000313" key="2">
    <source>
        <dbReference type="EMBL" id="GJD99099.1"/>
    </source>
</evidence>
<evidence type="ECO:0000259" key="1">
    <source>
        <dbReference type="Pfam" id="PF10592"/>
    </source>
</evidence>
<dbReference type="Pfam" id="PF10592">
    <property type="entry name" value="AIPR"/>
    <property type="match status" value="1"/>
</dbReference>
<name>A0ABQ4S7J3_9HYPH</name>
<dbReference type="Proteomes" id="UP001055153">
    <property type="component" value="Unassembled WGS sequence"/>
</dbReference>
<gene>
    <name evidence="2" type="ORF">GMJLKIPL_1015</name>
</gene>
<protein>
    <recommendedName>
        <fullName evidence="1">Abortive phage infection protein C-terminal domain-containing protein</fullName>
    </recommendedName>
</protein>
<organism evidence="2 3">
    <name type="scientific">Methylobacterium isbiliense</name>
    <dbReference type="NCBI Taxonomy" id="315478"/>
    <lineage>
        <taxon>Bacteria</taxon>
        <taxon>Pseudomonadati</taxon>
        <taxon>Pseudomonadota</taxon>
        <taxon>Alphaproteobacteria</taxon>
        <taxon>Hyphomicrobiales</taxon>
        <taxon>Methylobacteriaceae</taxon>
        <taxon>Methylobacterium</taxon>
    </lineage>
</organism>
<keyword evidence="3" id="KW-1185">Reference proteome</keyword>
<reference evidence="2" key="1">
    <citation type="journal article" date="2021" name="Front. Microbiol.">
        <title>Comprehensive Comparative Genomics and Phenotyping of Methylobacterium Species.</title>
        <authorList>
            <person name="Alessa O."/>
            <person name="Ogura Y."/>
            <person name="Fujitani Y."/>
            <person name="Takami H."/>
            <person name="Hayashi T."/>
            <person name="Sahin N."/>
            <person name="Tani A."/>
        </authorList>
    </citation>
    <scope>NUCLEOTIDE SEQUENCE</scope>
    <source>
        <strain evidence="2">DSM 17168</strain>
    </source>
</reference>
<sequence>MIIDVDYPALLDNFREHLATERSESASFLIWYLEQYYRLDEVEATDAVCDEPGDKGVDGIFINDHNQTIVIFQSKLSHRSNSTVGDSSLRAFLGTLKQFQTVESATHLMNTASGTNVARLIRDSGLLEKILSYDVRGEFITNIDLDQNGIDFLDQHGDEITFIGKKWLTSNYISDERDLPKQKIVSFDVFGVSCAEHVVEDGVRAVIAPVRAAELVKLDGIEDQSLFTYNVRGPLGRTSVNKDLEKSIKRKSTHKHCPLFHNGITVIAKHLEVTSDKIEIGGYYVVNGCQSVTSLHKNRSHITDQLKLLTKFIQMDPSSAESQQITEYSNNQNGVRSRDFKSNDAIQIRLQKEFVQNYKGRFSYEIKRGETPPPGRSISNEEAGLYMMAFDLGEPWGTHRKYEVFEDKHGTLFGKPHVTADRIVMLSIIDDAIKGQLSGFKSEVLAKYRLTRYMLMYMLKEVLSEDPAFSKITNNPSKYMRDEALAARFSRIFSGRIAGIIIDINMETKFSEEEANFDYRRKLKDANWVKGMTKVVQKDYQKNVLKSKQETFEHEWIANSFI</sequence>
<feature type="domain" description="Abortive phage infection protein C-terminal" evidence="1">
    <location>
        <begin position="228"/>
        <end position="371"/>
    </location>
</feature>
<proteinExistence type="predicted"/>
<reference evidence="2" key="2">
    <citation type="submission" date="2021-08" db="EMBL/GenBank/DDBJ databases">
        <authorList>
            <person name="Tani A."/>
            <person name="Ola A."/>
            <person name="Ogura Y."/>
            <person name="Katsura K."/>
            <person name="Hayashi T."/>
        </authorList>
    </citation>
    <scope>NUCLEOTIDE SEQUENCE</scope>
    <source>
        <strain evidence="2">DSM 17168</strain>
    </source>
</reference>
<dbReference type="EMBL" id="BPQQ01000010">
    <property type="protein sequence ID" value="GJD99099.1"/>
    <property type="molecule type" value="Genomic_DNA"/>
</dbReference>
<dbReference type="InterPro" id="IPR018891">
    <property type="entry name" value="AIPR_C"/>
</dbReference>
<evidence type="ECO:0000313" key="3">
    <source>
        <dbReference type="Proteomes" id="UP001055153"/>
    </source>
</evidence>
<accession>A0ABQ4S7J3</accession>
<comment type="caution">
    <text evidence="2">The sequence shown here is derived from an EMBL/GenBank/DDBJ whole genome shotgun (WGS) entry which is preliminary data.</text>
</comment>